<dbReference type="EMBL" id="CM001218">
    <property type="protein sequence ID" value="AES65875.1"/>
    <property type="molecule type" value="Genomic_DNA"/>
</dbReference>
<evidence type="ECO:0000313" key="2">
    <source>
        <dbReference type="EMBL" id="AES65875.1"/>
    </source>
</evidence>
<reference evidence="2 4" key="2">
    <citation type="journal article" date="2014" name="BMC Genomics">
        <title>An improved genome release (version Mt4.0) for the model legume Medicago truncatula.</title>
        <authorList>
            <person name="Tang H."/>
            <person name="Krishnakumar V."/>
            <person name="Bidwell S."/>
            <person name="Rosen B."/>
            <person name="Chan A."/>
            <person name="Zhou S."/>
            <person name="Gentzbittel L."/>
            <person name="Childs K.L."/>
            <person name="Yandell M."/>
            <person name="Gundlach H."/>
            <person name="Mayer K.F."/>
            <person name="Schwartz D.C."/>
            <person name="Town C.D."/>
        </authorList>
    </citation>
    <scope>GENOME REANNOTATION</scope>
    <source>
        <strain evidence="3 4">cv. Jemalong A17</strain>
    </source>
</reference>
<keyword evidence="1" id="KW-0472">Membrane</keyword>
<dbReference type="Proteomes" id="UP000002051">
    <property type="component" value="Chromosome 2"/>
</dbReference>
<sequence length="61" mass="6679">MGLGQSESGSYDPDMMVRMMKAHGKAKGIGFVVEGLLRFVVLDVFVAGFVDGFMEIVTPYF</sequence>
<evidence type="ECO:0000313" key="4">
    <source>
        <dbReference type="Proteomes" id="UP000002051"/>
    </source>
</evidence>
<feature type="transmembrane region" description="Helical" evidence="1">
    <location>
        <begin position="28"/>
        <end position="50"/>
    </location>
</feature>
<name>G7IQJ1_MEDTR</name>
<evidence type="ECO:0000256" key="1">
    <source>
        <dbReference type="SAM" id="Phobius"/>
    </source>
</evidence>
<keyword evidence="4" id="KW-1185">Reference proteome</keyword>
<gene>
    <name evidence="2" type="ordered locus">MTR_2g054200</name>
</gene>
<reference evidence="3" key="3">
    <citation type="submission" date="2015-04" db="UniProtKB">
        <authorList>
            <consortium name="EnsemblPlants"/>
        </authorList>
    </citation>
    <scope>IDENTIFICATION</scope>
    <source>
        <strain evidence="3">cv. Jemalong A17</strain>
    </source>
</reference>
<evidence type="ECO:0000313" key="3">
    <source>
        <dbReference type="EnsemblPlants" id="AES65875"/>
    </source>
</evidence>
<dbReference type="EnsemblPlants" id="AES65875">
    <property type="protein sequence ID" value="AES65875"/>
    <property type="gene ID" value="MTR_2g054200"/>
</dbReference>
<dbReference type="HOGENOM" id="CLU_2926041_0_0_1"/>
<organism evidence="2 4">
    <name type="scientific">Medicago truncatula</name>
    <name type="common">Barrel medic</name>
    <name type="synonym">Medicago tribuloides</name>
    <dbReference type="NCBI Taxonomy" id="3880"/>
    <lineage>
        <taxon>Eukaryota</taxon>
        <taxon>Viridiplantae</taxon>
        <taxon>Streptophyta</taxon>
        <taxon>Embryophyta</taxon>
        <taxon>Tracheophyta</taxon>
        <taxon>Spermatophyta</taxon>
        <taxon>Magnoliopsida</taxon>
        <taxon>eudicotyledons</taxon>
        <taxon>Gunneridae</taxon>
        <taxon>Pentapetalae</taxon>
        <taxon>rosids</taxon>
        <taxon>fabids</taxon>
        <taxon>Fabales</taxon>
        <taxon>Fabaceae</taxon>
        <taxon>Papilionoideae</taxon>
        <taxon>50 kb inversion clade</taxon>
        <taxon>NPAAA clade</taxon>
        <taxon>Hologalegina</taxon>
        <taxon>IRL clade</taxon>
        <taxon>Trifolieae</taxon>
        <taxon>Medicago</taxon>
    </lineage>
</organism>
<keyword evidence="1" id="KW-1133">Transmembrane helix</keyword>
<accession>G7IQJ1</accession>
<reference evidence="2 4" key="1">
    <citation type="journal article" date="2011" name="Nature">
        <title>The Medicago genome provides insight into the evolution of rhizobial symbioses.</title>
        <authorList>
            <person name="Young N.D."/>
            <person name="Debelle F."/>
            <person name="Oldroyd G.E."/>
            <person name="Geurts R."/>
            <person name="Cannon S.B."/>
            <person name="Udvardi M.K."/>
            <person name="Benedito V.A."/>
            <person name="Mayer K.F."/>
            <person name="Gouzy J."/>
            <person name="Schoof H."/>
            <person name="Van de Peer Y."/>
            <person name="Proost S."/>
            <person name="Cook D.R."/>
            <person name="Meyers B.C."/>
            <person name="Spannagl M."/>
            <person name="Cheung F."/>
            <person name="De Mita S."/>
            <person name="Krishnakumar V."/>
            <person name="Gundlach H."/>
            <person name="Zhou S."/>
            <person name="Mudge J."/>
            <person name="Bharti A.K."/>
            <person name="Murray J.D."/>
            <person name="Naoumkina M.A."/>
            <person name="Rosen B."/>
            <person name="Silverstein K.A."/>
            <person name="Tang H."/>
            <person name="Rombauts S."/>
            <person name="Zhao P.X."/>
            <person name="Zhou P."/>
            <person name="Barbe V."/>
            <person name="Bardou P."/>
            <person name="Bechner M."/>
            <person name="Bellec A."/>
            <person name="Berger A."/>
            <person name="Berges H."/>
            <person name="Bidwell S."/>
            <person name="Bisseling T."/>
            <person name="Choisne N."/>
            <person name="Couloux A."/>
            <person name="Denny R."/>
            <person name="Deshpande S."/>
            <person name="Dai X."/>
            <person name="Doyle J.J."/>
            <person name="Dudez A.M."/>
            <person name="Farmer A.D."/>
            <person name="Fouteau S."/>
            <person name="Franken C."/>
            <person name="Gibelin C."/>
            <person name="Gish J."/>
            <person name="Goldstein S."/>
            <person name="Gonzalez A.J."/>
            <person name="Green P.J."/>
            <person name="Hallab A."/>
            <person name="Hartog M."/>
            <person name="Hua A."/>
            <person name="Humphray S.J."/>
            <person name="Jeong D.H."/>
            <person name="Jing Y."/>
            <person name="Jocker A."/>
            <person name="Kenton S.M."/>
            <person name="Kim D.J."/>
            <person name="Klee K."/>
            <person name="Lai H."/>
            <person name="Lang C."/>
            <person name="Lin S."/>
            <person name="Macmil S.L."/>
            <person name="Magdelenat G."/>
            <person name="Matthews L."/>
            <person name="McCorrison J."/>
            <person name="Monaghan E.L."/>
            <person name="Mun J.H."/>
            <person name="Najar F.Z."/>
            <person name="Nicholson C."/>
            <person name="Noirot C."/>
            <person name="O'Bleness M."/>
            <person name="Paule C.R."/>
            <person name="Poulain J."/>
            <person name="Prion F."/>
            <person name="Qin B."/>
            <person name="Qu C."/>
            <person name="Retzel E.F."/>
            <person name="Riddle C."/>
            <person name="Sallet E."/>
            <person name="Samain S."/>
            <person name="Samson N."/>
            <person name="Sanders I."/>
            <person name="Saurat O."/>
            <person name="Scarpelli C."/>
            <person name="Schiex T."/>
            <person name="Segurens B."/>
            <person name="Severin A.J."/>
            <person name="Sherrier D.J."/>
            <person name="Shi R."/>
            <person name="Sims S."/>
            <person name="Singer S.R."/>
            <person name="Sinharoy S."/>
            <person name="Sterck L."/>
            <person name="Viollet A."/>
            <person name="Wang B.B."/>
            <person name="Wang K."/>
            <person name="Wang M."/>
            <person name="Wang X."/>
            <person name="Warfsmann J."/>
            <person name="Weissenbach J."/>
            <person name="White D.D."/>
            <person name="White J.D."/>
            <person name="Wiley G.B."/>
            <person name="Wincker P."/>
            <person name="Xing Y."/>
            <person name="Yang L."/>
            <person name="Yao Z."/>
            <person name="Ying F."/>
            <person name="Zhai J."/>
            <person name="Zhou L."/>
            <person name="Zuber A."/>
            <person name="Denarie J."/>
            <person name="Dixon R.A."/>
            <person name="May G.D."/>
            <person name="Schwartz D.C."/>
            <person name="Rogers J."/>
            <person name="Quetier F."/>
            <person name="Town C.D."/>
            <person name="Roe B.A."/>
        </authorList>
    </citation>
    <scope>NUCLEOTIDE SEQUENCE [LARGE SCALE GENOMIC DNA]</scope>
    <source>
        <strain evidence="2">A17</strain>
        <strain evidence="3 4">cv. Jemalong A17</strain>
    </source>
</reference>
<dbReference type="AlphaFoldDB" id="G7IQJ1"/>
<proteinExistence type="predicted"/>
<keyword evidence="1 2" id="KW-0812">Transmembrane</keyword>
<protein>
    <submittedName>
        <fullName evidence="2">Transmembrane protein, putative</fullName>
    </submittedName>
</protein>
<dbReference type="PaxDb" id="3880-AES65875"/>